<evidence type="ECO:0000313" key="3">
    <source>
        <dbReference type="EMBL" id="BBL89696.1"/>
    </source>
</evidence>
<reference evidence="4" key="1">
    <citation type="submission" date="2019-07" db="EMBL/GenBank/DDBJ databases">
        <title>Complete Genome Sequences of Vibrion rotiferianus strain AM7.</title>
        <authorList>
            <person name="Miyazaki K."/>
            <person name="Wiseschart A."/>
            <person name="Pootanakit K."/>
            <person name="Ishimori K."/>
            <person name="Kitahara K."/>
        </authorList>
    </citation>
    <scope>NUCLEOTIDE SEQUENCE [LARGE SCALE GENOMIC DNA]</scope>
    <source>
        <strain evidence="4">AM7</strain>
    </source>
</reference>
<proteinExistence type="predicted"/>
<dbReference type="Proteomes" id="UP000315115">
    <property type="component" value="Chromosome 1"/>
</dbReference>
<gene>
    <name evidence="3" type="ORF">VroAM7_23490</name>
</gene>
<dbReference type="Pfam" id="PF07811">
    <property type="entry name" value="TadE"/>
    <property type="match status" value="1"/>
</dbReference>
<keyword evidence="1" id="KW-1133">Transmembrane helix</keyword>
<keyword evidence="1" id="KW-0472">Membrane</keyword>
<keyword evidence="1" id="KW-0812">Transmembrane</keyword>
<feature type="domain" description="TadE-like" evidence="2">
    <location>
        <begin position="10"/>
        <end position="52"/>
    </location>
</feature>
<protein>
    <submittedName>
        <fullName evidence="3">Pilus biosynthesis protein TadE</fullName>
    </submittedName>
</protein>
<dbReference type="EMBL" id="AP019798">
    <property type="protein sequence ID" value="BBL89696.1"/>
    <property type="molecule type" value="Genomic_DNA"/>
</dbReference>
<dbReference type="RefSeq" id="WP_143692884.1">
    <property type="nucleotide sequence ID" value="NZ_AP019798.1"/>
</dbReference>
<evidence type="ECO:0000256" key="1">
    <source>
        <dbReference type="SAM" id="Phobius"/>
    </source>
</evidence>
<accession>A0A510IB98</accession>
<evidence type="ECO:0000259" key="2">
    <source>
        <dbReference type="Pfam" id="PF07811"/>
    </source>
</evidence>
<sequence length="172" mass="18741">MSTLLSKQKGVTQVEFSIIAVSVLIVIFVILEFAAYFYSTQMVNEVTRRAARLATVCYVADRDDIPSMPAVTNIYPSGFSANNLEITYLDQSGNTVDVSGFLSTPMADSATLDATLTQIKYVKARAINYSFQFVVLSFLINAIGTTPNFETILPAESLGILRPEGSDVITNC</sequence>
<organism evidence="3 4">
    <name type="scientific">Vibrio rotiferianus</name>
    <dbReference type="NCBI Taxonomy" id="190895"/>
    <lineage>
        <taxon>Bacteria</taxon>
        <taxon>Pseudomonadati</taxon>
        <taxon>Pseudomonadota</taxon>
        <taxon>Gammaproteobacteria</taxon>
        <taxon>Vibrionales</taxon>
        <taxon>Vibrionaceae</taxon>
        <taxon>Vibrio</taxon>
    </lineage>
</organism>
<evidence type="ECO:0000313" key="4">
    <source>
        <dbReference type="Proteomes" id="UP000315115"/>
    </source>
</evidence>
<dbReference type="InterPro" id="IPR012495">
    <property type="entry name" value="TadE-like_dom"/>
</dbReference>
<dbReference type="AlphaFoldDB" id="A0A510IB98"/>
<feature type="transmembrane region" description="Helical" evidence="1">
    <location>
        <begin position="16"/>
        <end position="39"/>
    </location>
</feature>
<feature type="transmembrane region" description="Helical" evidence="1">
    <location>
        <begin position="126"/>
        <end position="144"/>
    </location>
</feature>
<name>A0A510IB98_9VIBR</name>